<comment type="caution">
    <text evidence="2">The sequence shown here is derived from an EMBL/GenBank/DDBJ whole genome shotgun (WGS) entry which is preliminary data.</text>
</comment>
<gene>
    <name evidence="2" type="ORF">DET59_105282</name>
</gene>
<reference evidence="2 3" key="1">
    <citation type="submission" date="2018-06" db="EMBL/GenBank/DDBJ databases">
        <title>Freshwater and sediment microbial communities from various areas in North America, analyzing microbe dynamics in response to fracking.</title>
        <authorList>
            <person name="Lamendella R."/>
        </authorList>
    </citation>
    <scope>NUCLEOTIDE SEQUENCE [LARGE SCALE GENOMIC DNA]</scope>
    <source>
        <strain evidence="2 3">97B</strain>
    </source>
</reference>
<feature type="transmembrane region" description="Helical" evidence="1">
    <location>
        <begin position="100"/>
        <end position="123"/>
    </location>
</feature>
<feature type="transmembrane region" description="Helical" evidence="1">
    <location>
        <begin position="172"/>
        <end position="192"/>
    </location>
</feature>
<keyword evidence="1" id="KW-0472">Membrane</keyword>
<evidence type="ECO:0000313" key="2">
    <source>
        <dbReference type="EMBL" id="RBP04988.1"/>
    </source>
</evidence>
<evidence type="ECO:0000256" key="1">
    <source>
        <dbReference type="SAM" id="Phobius"/>
    </source>
</evidence>
<proteinExistence type="predicted"/>
<dbReference type="PANTHER" id="PTHR41324:SF1">
    <property type="entry name" value="DUF2232 DOMAIN-CONTAINING PROTEIN"/>
    <property type="match status" value="1"/>
</dbReference>
<keyword evidence="1" id="KW-0812">Transmembrane</keyword>
<organism evidence="2 3">
    <name type="scientific">Rossellomorea aquimaris</name>
    <dbReference type="NCBI Taxonomy" id="189382"/>
    <lineage>
        <taxon>Bacteria</taxon>
        <taxon>Bacillati</taxon>
        <taxon>Bacillota</taxon>
        <taxon>Bacilli</taxon>
        <taxon>Bacillales</taxon>
        <taxon>Bacillaceae</taxon>
        <taxon>Rossellomorea</taxon>
    </lineage>
</organism>
<feature type="transmembrane region" description="Helical" evidence="1">
    <location>
        <begin position="55"/>
        <end position="88"/>
    </location>
</feature>
<dbReference type="OrthoDB" id="2987886at2"/>
<feature type="transmembrane region" description="Helical" evidence="1">
    <location>
        <begin position="213"/>
        <end position="229"/>
    </location>
</feature>
<feature type="transmembrane region" description="Helical" evidence="1">
    <location>
        <begin position="235"/>
        <end position="260"/>
    </location>
</feature>
<dbReference type="Proteomes" id="UP000252118">
    <property type="component" value="Unassembled WGS sequence"/>
</dbReference>
<feature type="transmembrane region" description="Helical" evidence="1">
    <location>
        <begin position="272"/>
        <end position="293"/>
    </location>
</feature>
<dbReference type="RefSeq" id="WP_113969402.1">
    <property type="nucleotide sequence ID" value="NZ_QNRJ01000005.1"/>
</dbReference>
<dbReference type="PANTHER" id="PTHR41324">
    <property type="entry name" value="MEMBRANE PROTEIN-RELATED"/>
    <property type="match status" value="1"/>
</dbReference>
<name>A0A366ERH6_9BACI</name>
<dbReference type="InterPro" id="IPR018710">
    <property type="entry name" value="DUF2232"/>
</dbReference>
<dbReference type="AlphaFoldDB" id="A0A366ERH6"/>
<sequence>MKNPRVLTEGALMLAIFTVLLLLALYVPLIGTLAFFVLPLPLILFSSKYSLLNSFYVLIGSLGLSFLFGGLIALPVAFMVATTGVVIGWCVKAKVDKMRLFMASSLTLVINIVIGFVFSILLFNVNIIEDSLAESKTAYYSLIEKLGQEPDKRLVESLESSIDLIQTLMPTLFLGIAVVLALLFMLINFPIMKRLGRDVPVFKPFREWKLPKSILWYYLLTLVLSMILQPEKGTYAYTALLNVLYVLQTLMAVQGLSFLYFFAHIKGWSKGILVLITIISIPLLYLVRILGIIDLGFDLRQRLQRKS</sequence>
<evidence type="ECO:0000313" key="3">
    <source>
        <dbReference type="Proteomes" id="UP000252118"/>
    </source>
</evidence>
<keyword evidence="1" id="KW-1133">Transmembrane helix</keyword>
<accession>A0A366ERH6</accession>
<dbReference type="Pfam" id="PF09991">
    <property type="entry name" value="DUF2232"/>
    <property type="match status" value="1"/>
</dbReference>
<dbReference type="EMBL" id="QNRJ01000005">
    <property type="protein sequence ID" value="RBP04988.1"/>
    <property type="molecule type" value="Genomic_DNA"/>
</dbReference>
<protein>
    <submittedName>
        <fullName evidence="2">Uncharacterized protein YybS (DUF2232 family)</fullName>
    </submittedName>
</protein>
<feature type="transmembrane region" description="Helical" evidence="1">
    <location>
        <begin position="12"/>
        <end position="43"/>
    </location>
</feature>